<dbReference type="Gene3D" id="3.40.50.2300">
    <property type="match status" value="1"/>
</dbReference>
<reference evidence="8" key="1">
    <citation type="submission" date="2022-11" db="EMBL/GenBank/DDBJ databases">
        <title>Description of Microcella daejonensis nov. sp, isolated from riverside soil.</title>
        <authorList>
            <person name="Molina K.M."/>
            <person name="Kim S.B."/>
        </authorList>
    </citation>
    <scope>NUCLEOTIDE SEQUENCE</scope>
    <source>
        <strain evidence="8">MMS21-STM12</strain>
    </source>
</reference>
<dbReference type="InterPro" id="IPR039420">
    <property type="entry name" value="WalR-like"/>
</dbReference>
<evidence type="ECO:0000259" key="7">
    <source>
        <dbReference type="PROSITE" id="PS50110"/>
    </source>
</evidence>
<proteinExistence type="predicted"/>
<dbReference type="GO" id="GO:0032993">
    <property type="term" value="C:protein-DNA complex"/>
    <property type="evidence" value="ECO:0007669"/>
    <property type="project" value="TreeGrafter"/>
</dbReference>
<dbReference type="PANTHER" id="PTHR48111:SF1">
    <property type="entry name" value="TWO-COMPONENT RESPONSE REGULATOR ORR33"/>
    <property type="match status" value="1"/>
</dbReference>
<evidence type="ECO:0000256" key="3">
    <source>
        <dbReference type="ARBA" id="ARBA00023015"/>
    </source>
</evidence>
<dbReference type="SMART" id="SM00448">
    <property type="entry name" value="REC"/>
    <property type="match status" value="1"/>
</dbReference>
<dbReference type="SUPFAM" id="SSF52172">
    <property type="entry name" value="CheY-like"/>
    <property type="match status" value="1"/>
</dbReference>
<dbReference type="GO" id="GO:0005829">
    <property type="term" value="C:cytosol"/>
    <property type="evidence" value="ECO:0007669"/>
    <property type="project" value="TreeGrafter"/>
</dbReference>
<dbReference type="PROSITE" id="PS50110">
    <property type="entry name" value="RESPONSE_REGULATORY"/>
    <property type="match status" value="1"/>
</dbReference>
<name>A0A9E8MJS6_9MICO</name>
<dbReference type="RefSeq" id="WP_267780589.1">
    <property type="nucleotide sequence ID" value="NZ_CP113089.1"/>
</dbReference>
<evidence type="ECO:0000256" key="4">
    <source>
        <dbReference type="ARBA" id="ARBA00023125"/>
    </source>
</evidence>
<dbReference type="Pfam" id="PF00072">
    <property type="entry name" value="Response_reg"/>
    <property type="match status" value="1"/>
</dbReference>
<keyword evidence="4" id="KW-0238">DNA-binding</keyword>
<dbReference type="GO" id="GO:0000976">
    <property type="term" value="F:transcription cis-regulatory region binding"/>
    <property type="evidence" value="ECO:0007669"/>
    <property type="project" value="TreeGrafter"/>
</dbReference>
<keyword evidence="9" id="KW-1185">Reference proteome</keyword>
<gene>
    <name evidence="8" type="ORF">OVN18_09830</name>
</gene>
<feature type="modified residue" description="4-aspartylphosphate" evidence="6">
    <location>
        <position position="59"/>
    </location>
</feature>
<evidence type="ECO:0000313" key="8">
    <source>
        <dbReference type="EMBL" id="WAB80859.1"/>
    </source>
</evidence>
<dbReference type="PANTHER" id="PTHR48111">
    <property type="entry name" value="REGULATOR OF RPOS"/>
    <property type="match status" value="1"/>
</dbReference>
<evidence type="ECO:0000313" key="9">
    <source>
        <dbReference type="Proteomes" id="UP001164706"/>
    </source>
</evidence>
<sequence length="129" mass="13323">MAPLPGRTAAILVADDDALVRAVLRMALVAHGHTVVEAFDAASVAEVDAQVPIAIAILDINMPGGTVHDSLDALAARRPMPAVLLLSGDDRPDAAVLARVAGLARKPIELDELHARVAALLSAAPQPEH</sequence>
<dbReference type="InterPro" id="IPR001789">
    <property type="entry name" value="Sig_transdc_resp-reg_receiver"/>
</dbReference>
<dbReference type="AlphaFoldDB" id="A0A9E8MJS6"/>
<dbReference type="GO" id="GO:0000156">
    <property type="term" value="F:phosphorelay response regulator activity"/>
    <property type="evidence" value="ECO:0007669"/>
    <property type="project" value="TreeGrafter"/>
</dbReference>
<dbReference type="InterPro" id="IPR011006">
    <property type="entry name" value="CheY-like_superfamily"/>
</dbReference>
<feature type="domain" description="Response regulatory" evidence="7">
    <location>
        <begin position="10"/>
        <end position="121"/>
    </location>
</feature>
<evidence type="ECO:0000256" key="2">
    <source>
        <dbReference type="ARBA" id="ARBA00023012"/>
    </source>
</evidence>
<keyword evidence="3" id="KW-0805">Transcription regulation</keyword>
<dbReference type="CDD" id="cd00156">
    <property type="entry name" value="REC"/>
    <property type="match status" value="1"/>
</dbReference>
<evidence type="ECO:0000256" key="6">
    <source>
        <dbReference type="PROSITE-ProRule" id="PRU00169"/>
    </source>
</evidence>
<dbReference type="Proteomes" id="UP001164706">
    <property type="component" value="Chromosome"/>
</dbReference>
<keyword evidence="5" id="KW-0804">Transcription</keyword>
<evidence type="ECO:0000256" key="5">
    <source>
        <dbReference type="ARBA" id="ARBA00023163"/>
    </source>
</evidence>
<organism evidence="8 9">
    <name type="scientific">Microcella daejeonensis</name>
    <dbReference type="NCBI Taxonomy" id="2994971"/>
    <lineage>
        <taxon>Bacteria</taxon>
        <taxon>Bacillati</taxon>
        <taxon>Actinomycetota</taxon>
        <taxon>Actinomycetes</taxon>
        <taxon>Micrococcales</taxon>
        <taxon>Microbacteriaceae</taxon>
        <taxon>Microcella</taxon>
    </lineage>
</organism>
<protein>
    <submittedName>
        <fullName evidence="8">Response regulator</fullName>
    </submittedName>
</protein>
<accession>A0A9E8MJS6</accession>
<dbReference type="GO" id="GO:0006355">
    <property type="term" value="P:regulation of DNA-templated transcription"/>
    <property type="evidence" value="ECO:0007669"/>
    <property type="project" value="TreeGrafter"/>
</dbReference>
<keyword evidence="2" id="KW-0902">Two-component regulatory system</keyword>
<dbReference type="EMBL" id="CP113089">
    <property type="protein sequence ID" value="WAB80859.1"/>
    <property type="molecule type" value="Genomic_DNA"/>
</dbReference>
<keyword evidence="1 6" id="KW-0597">Phosphoprotein</keyword>
<dbReference type="KEGG" id="mdb:OVN18_09830"/>
<evidence type="ECO:0000256" key="1">
    <source>
        <dbReference type="ARBA" id="ARBA00022553"/>
    </source>
</evidence>